<dbReference type="InterPro" id="IPR036955">
    <property type="entry name" value="AP2/ERF_dom_sf"/>
</dbReference>
<dbReference type="Gene3D" id="3.30.730.10">
    <property type="entry name" value="AP2/ERF domain"/>
    <property type="match status" value="1"/>
</dbReference>
<gene>
    <name evidence="8" type="ORF">ECRASSUSDP1_LOCUS23055</name>
</gene>
<dbReference type="SMART" id="SM00380">
    <property type="entry name" value="AP2"/>
    <property type="match status" value="1"/>
</dbReference>
<dbReference type="GO" id="GO:0003677">
    <property type="term" value="F:DNA binding"/>
    <property type="evidence" value="ECO:0007669"/>
    <property type="project" value="UniProtKB-KW"/>
</dbReference>
<feature type="compositionally biased region" description="Basic residues" evidence="6">
    <location>
        <begin position="66"/>
        <end position="79"/>
    </location>
</feature>
<dbReference type="GO" id="GO:0005634">
    <property type="term" value="C:nucleus"/>
    <property type="evidence" value="ECO:0007669"/>
    <property type="project" value="UniProtKB-SubCell"/>
</dbReference>
<feature type="domain" description="AP2/ERF" evidence="7">
    <location>
        <begin position="143"/>
        <end position="206"/>
    </location>
</feature>
<dbReference type="EMBL" id="CAMPGE010023688">
    <property type="protein sequence ID" value="CAI2381598.1"/>
    <property type="molecule type" value="Genomic_DNA"/>
</dbReference>
<evidence type="ECO:0000256" key="1">
    <source>
        <dbReference type="ARBA" id="ARBA00004123"/>
    </source>
</evidence>
<accession>A0AAD1XY16</accession>
<keyword evidence="2" id="KW-0805">Transcription regulation</keyword>
<dbReference type="PROSITE" id="PS51032">
    <property type="entry name" value="AP2_ERF"/>
    <property type="match status" value="1"/>
</dbReference>
<comment type="subcellular location">
    <subcellularLocation>
        <location evidence="1">Nucleus</location>
    </subcellularLocation>
</comment>
<evidence type="ECO:0000256" key="6">
    <source>
        <dbReference type="SAM" id="MobiDB-lite"/>
    </source>
</evidence>
<protein>
    <recommendedName>
        <fullName evidence="7">AP2/ERF domain-containing protein</fullName>
    </recommendedName>
</protein>
<dbReference type="Proteomes" id="UP001295684">
    <property type="component" value="Unassembled WGS sequence"/>
</dbReference>
<keyword evidence="4" id="KW-0804">Transcription</keyword>
<organism evidence="8 9">
    <name type="scientific">Euplotes crassus</name>
    <dbReference type="NCBI Taxonomy" id="5936"/>
    <lineage>
        <taxon>Eukaryota</taxon>
        <taxon>Sar</taxon>
        <taxon>Alveolata</taxon>
        <taxon>Ciliophora</taxon>
        <taxon>Intramacronucleata</taxon>
        <taxon>Spirotrichea</taxon>
        <taxon>Hypotrichia</taxon>
        <taxon>Euplotida</taxon>
        <taxon>Euplotidae</taxon>
        <taxon>Moneuplotes</taxon>
    </lineage>
</organism>
<dbReference type="AlphaFoldDB" id="A0AAD1XY16"/>
<proteinExistence type="predicted"/>
<evidence type="ECO:0000313" key="9">
    <source>
        <dbReference type="Proteomes" id="UP001295684"/>
    </source>
</evidence>
<sequence>MWEYSDLIQALSSVYCVDHIAEDILNNPYYCLNSPQLKLLSTSFATDSMCQQRQMLQEDNSDCHSKISKPKTSQKKPQRKFFERETMSEDSEEYMEEQNISRKPKSKRRKFDIREDLLKLRSSILNEKITEFPSTQKKAKSANKKHLKRRSEYIGVSRNNSNWQALINVNKAKKYIGTFADEIQAARAYDLFSVAVRGEDASLNFDYSAEEMLEKIEHYLQHGNPKVDS</sequence>
<dbReference type="InterPro" id="IPR016177">
    <property type="entry name" value="DNA-bd_dom_sf"/>
</dbReference>
<evidence type="ECO:0000256" key="5">
    <source>
        <dbReference type="ARBA" id="ARBA00023242"/>
    </source>
</evidence>
<evidence type="ECO:0000256" key="4">
    <source>
        <dbReference type="ARBA" id="ARBA00023163"/>
    </source>
</evidence>
<reference evidence="8" key="1">
    <citation type="submission" date="2023-07" db="EMBL/GenBank/DDBJ databases">
        <authorList>
            <consortium name="AG Swart"/>
            <person name="Singh M."/>
            <person name="Singh A."/>
            <person name="Seah K."/>
            <person name="Emmerich C."/>
        </authorList>
    </citation>
    <scope>NUCLEOTIDE SEQUENCE</scope>
    <source>
        <strain evidence="8">DP1</strain>
    </source>
</reference>
<dbReference type="SUPFAM" id="SSF54171">
    <property type="entry name" value="DNA-binding domain"/>
    <property type="match status" value="1"/>
</dbReference>
<dbReference type="GO" id="GO:0003700">
    <property type="term" value="F:DNA-binding transcription factor activity"/>
    <property type="evidence" value="ECO:0007669"/>
    <property type="project" value="InterPro"/>
</dbReference>
<keyword evidence="3" id="KW-0238">DNA-binding</keyword>
<dbReference type="InterPro" id="IPR001471">
    <property type="entry name" value="AP2/ERF_dom"/>
</dbReference>
<keyword evidence="9" id="KW-1185">Reference proteome</keyword>
<evidence type="ECO:0000259" key="7">
    <source>
        <dbReference type="PROSITE" id="PS51032"/>
    </source>
</evidence>
<keyword evidence="5" id="KW-0539">Nucleus</keyword>
<comment type="caution">
    <text evidence="8">The sequence shown here is derived from an EMBL/GenBank/DDBJ whole genome shotgun (WGS) entry which is preliminary data.</text>
</comment>
<feature type="region of interest" description="Disordered" evidence="6">
    <location>
        <begin position="59"/>
        <end position="107"/>
    </location>
</feature>
<evidence type="ECO:0000313" key="8">
    <source>
        <dbReference type="EMBL" id="CAI2381598.1"/>
    </source>
</evidence>
<evidence type="ECO:0000256" key="3">
    <source>
        <dbReference type="ARBA" id="ARBA00023125"/>
    </source>
</evidence>
<evidence type="ECO:0000256" key="2">
    <source>
        <dbReference type="ARBA" id="ARBA00023015"/>
    </source>
</evidence>
<name>A0AAD1XY16_EUPCR</name>